<evidence type="ECO:0000313" key="2">
    <source>
        <dbReference type="Proteomes" id="UP001063782"/>
    </source>
</evidence>
<accession>A0ABY6F6A4</accession>
<proteinExistence type="predicted"/>
<sequence length="98" mass="11180">MPIGYEEVVRTVVFDVIDTDDDGLVYRLEVLKSSNGFRGQLFRLDSFSLECSFSDNKPDESFYVLDTHSHSVDLDEKVFDDPQSCIDFVANALQENFS</sequence>
<dbReference type="RefSeq" id="WP_263077135.1">
    <property type="nucleotide sequence ID" value="NZ_CP089977.1"/>
</dbReference>
<name>A0ABY6F6A4_9GAMM</name>
<keyword evidence="2" id="KW-1185">Reference proteome</keyword>
<dbReference type="Proteomes" id="UP001063782">
    <property type="component" value="Chromosome"/>
</dbReference>
<dbReference type="EMBL" id="CP089977">
    <property type="protein sequence ID" value="UXZ05624.1"/>
    <property type="molecule type" value="Genomic_DNA"/>
</dbReference>
<organism evidence="1 2">
    <name type="scientific">Moraxella nasicaprae</name>
    <dbReference type="NCBI Taxonomy" id="2904122"/>
    <lineage>
        <taxon>Bacteria</taxon>
        <taxon>Pseudomonadati</taxon>
        <taxon>Pseudomonadota</taxon>
        <taxon>Gammaproteobacteria</taxon>
        <taxon>Moraxellales</taxon>
        <taxon>Moraxellaceae</taxon>
        <taxon>Moraxella</taxon>
    </lineage>
</organism>
<protein>
    <submittedName>
        <fullName evidence="1">Uncharacterized protein</fullName>
    </submittedName>
</protein>
<evidence type="ECO:0000313" key="1">
    <source>
        <dbReference type="EMBL" id="UXZ05624.1"/>
    </source>
</evidence>
<reference evidence="1" key="1">
    <citation type="submission" date="2021-12" db="EMBL/GenBank/DDBJ databases">
        <title>taxonomy of Moraxella sp. ZY201224.</title>
        <authorList>
            <person name="Li F."/>
        </authorList>
    </citation>
    <scope>NUCLEOTIDE SEQUENCE</scope>
    <source>
        <strain evidence="1">ZY201224</strain>
    </source>
</reference>
<gene>
    <name evidence="1" type="ORF">LU297_04065</name>
</gene>